<organism evidence="1 2">
    <name type="scientific">Rhizobium fredii</name>
    <name type="common">Sinorhizobium fredii</name>
    <dbReference type="NCBI Taxonomy" id="380"/>
    <lineage>
        <taxon>Bacteria</taxon>
        <taxon>Pseudomonadati</taxon>
        <taxon>Pseudomonadota</taxon>
        <taxon>Alphaproteobacteria</taxon>
        <taxon>Hyphomicrobiales</taxon>
        <taxon>Rhizobiaceae</taxon>
        <taxon>Sinorhizobium/Ensifer group</taxon>
        <taxon>Sinorhizobium</taxon>
    </lineage>
</organism>
<protein>
    <submittedName>
        <fullName evidence="1">Uncharacterized protein</fullName>
    </submittedName>
</protein>
<dbReference type="InterPro" id="IPR035223">
    <property type="entry name" value="DUF5335"/>
</dbReference>
<dbReference type="RefSeq" id="WP_015633524.1">
    <property type="nucleotide sequence ID" value="NZ_BJNI01000044.1"/>
</dbReference>
<proteinExistence type="predicted"/>
<evidence type="ECO:0000313" key="1">
    <source>
        <dbReference type="EMBL" id="MQX11702.1"/>
    </source>
</evidence>
<dbReference type="AlphaFoldDB" id="A0A844AHX2"/>
<sequence length="116" mass="12936">MASRFLAKPEWHFYFERIAGALEGKRAQVEVTGLRLGDQIEAKWVPLLGITYDQKNDLVEIALEGLDHLVRKPNSIAVDEGPDGLNGLEIVDADQYRQIVTLASPLRLPAPDVERS</sequence>
<name>A0A844AHX2_RHIFR</name>
<dbReference type="Pfam" id="PF17269">
    <property type="entry name" value="DUF5335"/>
    <property type="match status" value="1"/>
</dbReference>
<dbReference type="EMBL" id="WISZ01000192">
    <property type="protein sequence ID" value="MQX11702.1"/>
    <property type="molecule type" value="Genomic_DNA"/>
</dbReference>
<evidence type="ECO:0000313" key="2">
    <source>
        <dbReference type="Proteomes" id="UP000466694"/>
    </source>
</evidence>
<accession>A0A844AHX2</accession>
<gene>
    <name evidence="1" type="ORF">GHK48_26465</name>
</gene>
<dbReference type="Proteomes" id="UP000466694">
    <property type="component" value="Unassembled WGS sequence"/>
</dbReference>
<reference evidence="1 2" key="1">
    <citation type="journal article" date="2013" name="Genome Biol.">
        <title>Comparative genomics of the core and accessory genomes of 48 Sinorhizobium strains comprising five genospecies.</title>
        <authorList>
            <person name="Sugawara M."/>
            <person name="Epstein B."/>
            <person name="Badgley B.D."/>
            <person name="Unno T."/>
            <person name="Xu L."/>
            <person name="Reese J."/>
            <person name="Gyaneshwar P."/>
            <person name="Denny R."/>
            <person name="Mudge J."/>
            <person name="Bharti A.K."/>
            <person name="Farmer A.D."/>
            <person name="May G.D."/>
            <person name="Woodward J.E."/>
            <person name="Medigue C."/>
            <person name="Vallenet D."/>
            <person name="Lajus A."/>
            <person name="Rouy Z."/>
            <person name="Martinez-Vaz B."/>
            <person name="Tiffin P."/>
            <person name="Young N.D."/>
            <person name="Sadowsky M.J."/>
        </authorList>
    </citation>
    <scope>NUCLEOTIDE SEQUENCE [LARGE SCALE GENOMIC DNA]</scope>
    <source>
        <strain evidence="1 2">USDA205</strain>
    </source>
</reference>
<comment type="caution">
    <text evidence="1">The sequence shown here is derived from an EMBL/GenBank/DDBJ whole genome shotgun (WGS) entry which is preliminary data.</text>
</comment>